<name>A0A1A2YNA7_9MYCO</name>
<reference evidence="1 2" key="1">
    <citation type="submission" date="2016-06" db="EMBL/GenBank/DDBJ databases">
        <authorList>
            <person name="Kjaerup R.B."/>
            <person name="Dalgaard T.S."/>
            <person name="Juul-Madsen H.R."/>
        </authorList>
    </citation>
    <scope>NUCLEOTIDE SEQUENCE [LARGE SCALE GENOMIC DNA]</scope>
    <source>
        <strain evidence="1 2">E1334</strain>
    </source>
</reference>
<dbReference type="AlphaFoldDB" id="A0A1A2YNA7"/>
<accession>A0A1A2YNA7</accession>
<dbReference type="InterPro" id="IPR011008">
    <property type="entry name" value="Dimeric_a/b-barrel"/>
</dbReference>
<dbReference type="Gene3D" id="3.30.70.100">
    <property type="match status" value="1"/>
</dbReference>
<evidence type="ECO:0008006" key="3">
    <source>
        <dbReference type="Google" id="ProtNLM"/>
    </source>
</evidence>
<protein>
    <recommendedName>
        <fullName evidence="3">EthD domain-containing protein</fullName>
    </recommendedName>
</protein>
<dbReference type="SUPFAM" id="SSF54909">
    <property type="entry name" value="Dimeric alpha+beta barrel"/>
    <property type="match status" value="1"/>
</dbReference>
<dbReference type="EMBL" id="LZKI01000115">
    <property type="protein sequence ID" value="OBI39704.1"/>
    <property type="molecule type" value="Genomic_DNA"/>
</dbReference>
<sequence length="264" mass="29453">MNPPTTTSSALYPLRLRADLDRDAAYAYWTTKHAQFAAHLPHVVEYNQYHFSATDCGYWPVTPTVGTTIPDDWRTDGISEVRLPGLLRAAAMPLHMRGIIFDEQNLFEHSLGYLTGPGGGRWWTNGHDDDLGHRTALLIRRRRGVSFRAFRTFVHHRLGPALHTAGARDTRSYTFLPGTARTHATVGVSHDNPPHRRHHGAIVFGTDSRDAMEQLLAAPALAAVIADQQQTCVGMYAYTVVRTVPVVRTATAVRQRIHSESDTR</sequence>
<evidence type="ECO:0000313" key="2">
    <source>
        <dbReference type="Proteomes" id="UP000091846"/>
    </source>
</evidence>
<proteinExistence type="predicted"/>
<comment type="caution">
    <text evidence="1">The sequence shown here is derived from an EMBL/GenBank/DDBJ whole genome shotgun (WGS) entry which is preliminary data.</text>
</comment>
<evidence type="ECO:0000313" key="1">
    <source>
        <dbReference type="EMBL" id="OBI39704.1"/>
    </source>
</evidence>
<dbReference type="Proteomes" id="UP000091846">
    <property type="component" value="Unassembled WGS sequence"/>
</dbReference>
<dbReference type="OrthoDB" id="1490643at2"/>
<gene>
    <name evidence="1" type="ORF">A5708_02945</name>
</gene>
<organism evidence="1 2">
    <name type="scientific">Mycobacterium colombiense</name>
    <dbReference type="NCBI Taxonomy" id="339268"/>
    <lineage>
        <taxon>Bacteria</taxon>
        <taxon>Bacillati</taxon>
        <taxon>Actinomycetota</taxon>
        <taxon>Actinomycetes</taxon>
        <taxon>Mycobacteriales</taxon>
        <taxon>Mycobacteriaceae</taxon>
        <taxon>Mycobacterium</taxon>
        <taxon>Mycobacterium avium complex (MAC)</taxon>
    </lineage>
</organism>
<dbReference type="RefSeq" id="WP_065029511.1">
    <property type="nucleotide sequence ID" value="NZ_LZKI01000115.1"/>
</dbReference>